<dbReference type="PANTHER" id="PTHR42997:SF1">
    <property type="entry name" value="AP-4-A PHOSPHORYLASE"/>
    <property type="match status" value="1"/>
</dbReference>
<dbReference type="STRING" id="937775.Metlim_1550"/>
<dbReference type="PANTHER" id="PTHR42997">
    <property type="entry name" value="HIT FAMILY HYDROLASE"/>
    <property type="match status" value="1"/>
</dbReference>
<evidence type="ECO:0000256" key="1">
    <source>
        <dbReference type="PROSITE-ProRule" id="PRU00464"/>
    </source>
</evidence>
<gene>
    <name evidence="3" type="ORF">Metlim_1550</name>
</gene>
<organism evidence="3 4">
    <name type="scientific">Methanoplanus limicola DSM 2279</name>
    <dbReference type="NCBI Taxonomy" id="937775"/>
    <lineage>
        <taxon>Archaea</taxon>
        <taxon>Methanobacteriati</taxon>
        <taxon>Methanobacteriota</taxon>
        <taxon>Stenosarchaea group</taxon>
        <taxon>Methanomicrobia</taxon>
        <taxon>Methanomicrobiales</taxon>
        <taxon>Methanomicrobiaceae</taxon>
        <taxon>Methanoplanus</taxon>
    </lineage>
</organism>
<evidence type="ECO:0000313" key="4">
    <source>
        <dbReference type="Proteomes" id="UP000005741"/>
    </source>
</evidence>
<dbReference type="InterPro" id="IPR011146">
    <property type="entry name" value="HIT-like"/>
</dbReference>
<keyword evidence="4" id="KW-1185">Reference proteome</keyword>
<name>H1Z3Q2_9EURY</name>
<dbReference type="PATRIC" id="fig|937775.9.peg.1754"/>
<evidence type="ECO:0000313" key="3">
    <source>
        <dbReference type="EMBL" id="EHQ35651.1"/>
    </source>
</evidence>
<dbReference type="PROSITE" id="PS51084">
    <property type="entry name" value="HIT_2"/>
    <property type="match status" value="1"/>
</dbReference>
<dbReference type="EMBL" id="CM001436">
    <property type="protein sequence ID" value="EHQ35651.1"/>
    <property type="molecule type" value="Genomic_DNA"/>
</dbReference>
<dbReference type="Pfam" id="PF01230">
    <property type="entry name" value="HIT"/>
    <property type="match status" value="1"/>
</dbReference>
<dbReference type="Proteomes" id="UP000005741">
    <property type="component" value="Chromosome"/>
</dbReference>
<dbReference type="SUPFAM" id="SSF54197">
    <property type="entry name" value="HIT-like"/>
    <property type="match status" value="1"/>
</dbReference>
<dbReference type="GO" id="GO:0003824">
    <property type="term" value="F:catalytic activity"/>
    <property type="evidence" value="ECO:0007669"/>
    <property type="project" value="InterPro"/>
</dbReference>
<reference evidence="3 4" key="1">
    <citation type="submission" date="2011-10" db="EMBL/GenBank/DDBJ databases">
        <title>The Improved High-Quality Draft genome of Methanoplanus limicola DSM 2279.</title>
        <authorList>
            <consortium name="US DOE Joint Genome Institute (JGI-PGF)"/>
            <person name="Lucas S."/>
            <person name="Copeland A."/>
            <person name="Lapidus A."/>
            <person name="Glavina del Rio T."/>
            <person name="Dalin E."/>
            <person name="Tice H."/>
            <person name="Bruce D."/>
            <person name="Goodwin L."/>
            <person name="Pitluck S."/>
            <person name="Peters L."/>
            <person name="Mikhailova N."/>
            <person name="Lu M."/>
            <person name="Kyrpides N."/>
            <person name="Mavromatis K."/>
            <person name="Ivanova N."/>
            <person name="Markowitz V."/>
            <person name="Cheng J.-F."/>
            <person name="Hugenholtz P."/>
            <person name="Woyke T."/>
            <person name="Wu D."/>
            <person name="Wirth R."/>
            <person name="Brambilla E.-M."/>
            <person name="Klenk H.-P."/>
            <person name="Eisen J.A."/>
        </authorList>
    </citation>
    <scope>NUCLEOTIDE SEQUENCE [LARGE SCALE GENOMIC DNA]</scope>
    <source>
        <strain evidence="3 4">DSM 2279</strain>
    </source>
</reference>
<sequence>MRQYRDNYPALISINNIGFGIVNLFPKFYESEINSNRKVPNPDEVFFMSKLICPFCSPEEKDIVFKNSLWYARWDDYPASPGHLLIIPLRHCVDYFVLTGAEIKKLPEMIIQAKEILDEKFSPGGYNIVTNVGEAAEQTVMHCHIHIIPRYYDKPDFPTGGIKKIVFNKKKF</sequence>
<dbReference type="AlphaFoldDB" id="H1Z3Q2"/>
<feature type="domain" description="HIT" evidence="2">
    <location>
        <begin position="51"/>
        <end position="157"/>
    </location>
</feature>
<dbReference type="InterPro" id="IPR036265">
    <property type="entry name" value="HIT-like_sf"/>
</dbReference>
<dbReference type="InParanoid" id="H1Z3Q2"/>
<protein>
    <submittedName>
        <fullName evidence="3">Histidine triad (HIT) protein</fullName>
    </submittedName>
</protein>
<proteinExistence type="predicted"/>
<feature type="short sequence motif" description="Histidine triad motif" evidence="1">
    <location>
        <begin position="142"/>
        <end position="146"/>
    </location>
</feature>
<evidence type="ECO:0000259" key="2">
    <source>
        <dbReference type="PROSITE" id="PS51084"/>
    </source>
</evidence>
<dbReference type="HOGENOM" id="CLU_056776_5_1_2"/>
<dbReference type="FunCoup" id="H1Z3Q2">
    <property type="interactions" value="115"/>
</dbReference>
<accession>H1Z3Q2</accession>
<dbReference type="InterPro" id="IPR052908">
    <property type="entry name" value="AP-4-A_phosphorylase"/>
</dbReference>
<dbReference type="Gene3D" id="3.30.428.10">
    <property type="entry name" value="HIT-like"/>
    <property type="match status" value="1"/>
</dbReference>